<feature type="binding site" evidence="9">
    <location>
        <position position="10"/>
    </location>
    <ligand>
        <name>Zn(2+)</name>
        <dbReference type="ChEBI" id="CHEBI:29105"/>
    </ligand>
</feature>
<feature type="binding site" evidence="9">
    <location>
        <position position="23"/>
    </location>
    <ligand>
        <name>Zn(2+)</name>
        <dbReference type="ChEBI" id="CHEBI:29105"/>
    </ligand>
</feature>
<reference evidence="10 11" key="1">
    <citation type="submission" date="2019-04" db="EMBL/GenBank/DDBJ databases">
        <title>Psychroflexus halotolerans sp. nov., isolated from a marine solar saltern.</title>
        <authorList>
            <person name="Feng X."/>
        </authorList>
    </citation>
    <scope>NUCLEOTIDE SEQUENCE [LARGE SCALE GENOMIC DNA]</scope>
    <source>
        <strain evidence="10 11">WDS2C27</strain>
    </source>
</reference>
<evidence type="ECO:0000256" key="6">
    <source>
        <dbReference type="ARBA" id="ARBA00052558"/>
    </source>
</evidence>
<dbReference type="Pfam" id="PF03352">
    <property type="entry name" value="Adenine_glyco"/>
    <property type="match status" value="1"/>
</dbReference>
<evidence type="ECO:0000313" key="10">
    <source>
        <dbReference type="EMBL" id="TKS55857.1"/>
    </source>
</evidence>
<dbReference type="Proteomes" id="UP000306552">
    <property type="component" value="Unassembled WGS sequence"/>
</dbReference>
<accession>A0A4U5TP50</accession>
<keyword evidence="3" id="KW-0378">Hydrolase</keyword>
<keyword evidence="5" id="KW-0234">DNA repair</keyword>
<dbReference type="PANTHER" id="PTHR30037:SF4">
    <property type="entry name" value="DNA-3-METHYLADENINE GLYCOSYLASE I"/>
    <property type="match status" value="1"/>
</dbReference>
<dbReference type="GO" id="GO:0006284">
    <property type="term" value="P:base-excision repair"/>
    <property type="evidence" value="ECO:0007669"/>
    <property type="project" value="InterPro"/>
</dbReference>
<dbReference type="OrthoDB" id="9807664at2"/>
<evidence type="ECO:0000256" key="9">
    <source>
        <dbReference type="PIRSR" id="PIRSR604597-1"/>
    </source>
</evidence>
<comment type="catalytic activity">
    <reaction evidence="6">
        <text>Hydrolysis of alkylated DNA, releasing 3-methyladenine.</text>
        <dbReference type="EC" id="3.2.2.20"/>
    </reaction>
</comment>
<name>A0A4U5TP50_9FLAO</name>
<evidence type="ECO:0000256" key="3">
    <source>
        <dbReference type="ARBA" id="ARBA00022801"/>
    </source>
</evidence>
<evidence type="ECO:0000313" key="11">
    <source>
        <dbReference type="Proteomes" id="UP000306552"/>
    </source>
</evidence>
<dbReference type="FunFam" id="1.10.340.30:FF:000009">
    <property type="entry name" value="DNA-3-methyladenine glycosylase I"/>
    <property type="match status" value="1"/>
</dbReference>
<dbReference type="SUPFAM" id="SSF48150">
    <property type="entry name" value="DNA-glycosylase"/>
    <property type="match status" value="1"/>
</dbReference>
<feature type="binding site" evidence="9">
    <location>
        <position position="185"/>
    </location>
    <ligand>
        <name>Zn(2+)</name>
        <dbReference type="ChEBI" id="CHEBI:29105"/>
    </ligand>
</feature>
<dbReference type="RefSeq" id="WP_138931972.1">
    <property type="nucleotide sequence ID" value="NZ_SWMU01000003.1"/>
</dbReference>
<dbReference type="InterPro" id="IPR011257">
    <property type="entry name" value="DNA_glycosylase"/>
</dbReference>
<dbReference type="GO" id="GO:0008725">
    <property type="term" value="F:DNA-3-methyladenine glycosylase activity"/>
    <property type="evidence" value="ECO:0007669"/>
    <property type="project" value="UniProtKB-EC"/>
</dbReference>
<dbReference type="EC" id="3.2.2.20" evidence="8"/>
<evidence type="ECO:0000256" key="1">
    <source>
        <dbReference type="ARBA" id="ARBA00022723"/>
    </source>
</evidence>
<sequence length="198" mass="22849">MKAKPNLTRCQWATKHSLEEHYHDTEWGVPVYDDQKLFEMLCLESAQAGLSWLTVLQKRKNYKKAFQNFDIVKVASFSDKKVEELLQDKGIIRNRLKIKAFINNANCVLDIQNKYGSLTEFLWSFVNHQPIQNAFKSSSDVPAKTEVSNIMSKDLKKNGFKFLGSTTCYAFMQAVGMVNDHTTNCFRYKVIKSLNLHP</sequence>
<protein>
    <recommendedName>
        <fullName evidence="8">DNA-3-methyladenine glycosylase I</fullName>
        <ecNumber evidence="8">3.2.2.20</ecNumber>
    </recommendedName>
</protein>
<evidence type="ECO:0000256" key="7">
    <source>
        <dbReference type="ARBA" id="ARBA00057608"/>
    </source>
</evidence>
<dbReference type="GO" id="GO:0046872">
    <property type="term" value="F:metal ion binding"/>
    <property type="evidence" value="ECO:0007669"/>
    <property type="project" value="UniProtKB-KW"/>
</dbReference>
<feature type="binding site" evidence="9">
    <location>
        <position position="181"/>
    </location>
    <ligand>
        <name>Zn(2+)</name>
        <dbReference type="ChEBI" id="CHEBI:29105"/>
    </ligand>
</feature>
<dbReference type="NCBIfam" id="TIGR00624">
    <property type="entry name" value="tag"/>
    <property type="match status" value="1"/>
</dbReference>
<dbReference type="InterPro" id="IPR052891">
    <property type="entry name" value="DNA-3mA_glycosylase"/>
</dbReference>
<proteinExistence type="predicted"/>
<evidence type="ECO:0000256" key="8">
    <source>
        <dbReference type="ARBA" id="ARBA00066766"/>
    </source>
</evidence>
<dbReference type="AlphaFoldDB" id="A0A4U5TP50"/>
<organism evidence="10 11">
    <name type="scientific">Mesohalobacter halotolerans</name>
    <dbReference type="NCBI Taxonomy" id="1883405"/>
    <lineage>
        <taxon>Bacteria</taxon>
        <taxon>Pseudomonadati</taxon>
        <taxon>Bacteroidota</taxon>
        <taxon>Flavobacteriia</taxon>
        <taxon>Flavobacteriales</taxon>
        <taxon>Flavobacteriaceae</taxon>
        <taxon>Mesohalobacter</taxon>
    </lineage>
</organism>
<comment type="caution">
    <text evidence="10">The sequence shown here is derived from an EMBL/GenBank/DDBJ whole genome shotgun (WGS) entry which is preliminary data.</text>
</comment>
<dbReference type="Gene3D" id="1.10.340.30">
    <property type="entry name" value="Hypothetical protein, domain 2"/>
    <property type="match status" value="1"/>
</dbReference>
<comment type="function">
    <text evidence="7">Hydrolysis of the deoxyribose N-glycosidic bond to excise 3-methyladenine from the damaged DNA polymer formed by alkylation lesions.</text>
</comment>
<dbReference type="InterPro" id="IPR004597">
    <property type="entry name" value="Tag"/>
</dbReference>
<evidence type="ECO:0000256" key="5">
    <source>
        <dbReference type="ARBA" id="ARBA00023204"/>
    </source>
</evidence>
<evidence type="ECO:0000256" key="2">
    <source>
        <dbReference type="ARBA" id="ARBA00022763"/>
    </source>
</evidence>
<dbReference type="PANTHER" id="PTHR30037">
    <property type="entry name" value="DNA-3-METHYLADENINE GLYCOSYLASE 1"/>
    <property type="match status" value="1"/>
</dbReference>
<dbReference type="EMBL" id="SWMU01000003">
    <property type="protein sequence ID" value="TKS55857.1"/>
    <property type="molecule type" value="Genomic_DNA"/>
</dbReference>
<keyword evidence="2" id="KW-0227">DNA damage</keyword>
<gene>
    <name evidence="10" type="ORF">FCN74_07430</name>
</gene>
<evidence type="ECO:0000256" key="4">
    <source>
        <dbReference type="ARBA" id="ARBA00022833"/>
    </source>
</evidence>
<keyword evidence="4 9" id="KW-0862">Zinc</keyword>
<keyword evidence="11" id="KW-1185">Reference proteome</keyword>
<keyword evidence="1 9" id="KW-0479">Metal-binding</keyword>
<dbReference type="InterPro" id="IPR005019">
    <property type="entry name" value="Adenine_glyco"/>
</dbReference>